<evidence type="ECO:0000313" key="2">
    <source>
        <dbReference type="EMBL" id="KKN16091.1"/>
    </source>
</evidence>
<sequence>MGGAGRARRVGTVTGPVPLLDQDLVDIIEDDGEDLNSWEVNFISDMVDRLSEGKPLSDGQRKKAEQIYEQRVS</sequence>
<organism evidence="2">
    <name type="scientific">marine sediment metagenome</name>
    <dbReference type="NCBI Taxonomy" id="412755"/>
    <lineage>
        <taxon>unclassified sequences</taxon>
        <taxon>metagenomes</taxon>
        <taxon>ecological metagenomes</taxon>
    </lineage>
</organism>
<proteinExistence type="predicted"/>
<dbReference type="EMBL" id="LAZR01003650">
    <property type="protein sequence ID" value="KKN16091.1"/>
    <property type="molecule type" value="Genomic_DNA"/>
</dbReference>
<evidence type="ECO:0000256" key="1">
    <source>
        <dbReference type="SAM" id="MobiDB-lite"/>
    </source>
</evidence>
<comment type="caution">
    <text evidence="2">The sequence shown here is derived from an EMBL/GenBank/DDBJ whole genome shotgun (WGS) entry which is preliminary data.</text>
</comment>
<name>A0A0F9QSK7_9ZZZZ</name>
<accession>A0A0F9QSK7</accession>
<dbReference type="AlphaFoldDB" id="A0A0F9QSK7"/>
<gene>
    <name evidence="2" type="ORF">LCGC14_0979460</name>
</gene>
<protein>
    <submittedName>
        <fullName evidence="2">Uncharacterized protein</fullName>
    </submittedName>
</protein>
<reference evidence="2" key="1">
    <citation type="journal article" date="2015" name="Nature">
        <title>Complex archaea that bridge the gap between prokaryotes and eukaryotes.</title>
        <authorList>
            <person name="Spang A."/>
            <person name="Saw J.H."/>
            <person name="Jorgensen S.L."/>
            <person name="Zaremba-Niedzwiedzka K."/>
            <person name="Martijn J."/>
            <person name="Lind A.E."/>
            <person name="van Eijk R."/>
            <person name="Schleper C."/>
            <person name="Guy L."/>
            <person name="Ettema T.J."/>
        </authorList>
    </citation>
    <scope>NUCLEOTIDE SEQUENCE</scope>
</reference>
<feature type="region of interest" description="Disordered" evidence="1">
    <location>
        <begin position="51"/>
        <end position="73"/>
    </location>
</feature>
<feature type="compositionally biased region" description="Basic and acidic residues" evidence="1">
    <location>
        <begin position="59"/>
        <end position="73"/>
    </location>
</feature>